<feature type="region of interest" description="Disordered" evidence="1">
    <location>
        <begin position="1"/>
        <end position="28"/>
    </location>
</feature>
<evidence type="ECO:0000313" key="3">
    <source>
        <dbReference type="EMBL" id="NEG54378.1"/>
    </source>
</evidence>
<protein>
    <recommendedName>
        <fullName evidence="5">Cell division protein FtsL</fullName>
    </recommendedName>
</protein>
<comment type="caution">
    <text evidence="3">The sequence shown here is derived from an EMBL/GenBank/DDBJ whole genome shotgun (WGS) entry which is preliminary data.</text>
</comment>
<dbReference type="RefSeq" id="WP_163196053.1">
    <property type="nucleotide sequence ID" value="NZ_WHZV01000001.1"/>
</dbReference>
<dbReference type="EMBL" id="WHZV01000001">
    <property type="protein sequence ID" value="NEG54378.1"/>
    <property type="molecule type" value="Genomic_DNA"/>
</dbReference>
<feature type="compositionally biased region" description="Low complexity" evidence="1">
    <location>
        <begin position="1"/>
        <end position="16"/>
    </location>
</feature>
<keyword evidence="2" id="KW-1133">Transmembrane helix</keyword>
<reference evidence="3 4" key="1">
    <citation type="submission" date="2019-10" db="EMBL/GenBank/DDBJ databases">
        <title>Bifidobacterium from non-human primates.</title>
        <authorList>
            <person name="Modesto M."/>
        </authorList>
    </citation>
    <scope>NUCLEOTIDE SEQUENCE [LARGE SCALE GENOMIC DNA]</scope>
    <source>
        <strain evidence="3 4">SMA15</strain>
    </source>
</reference>
<feature type="compositionally biased region" description="Polar residues" evidence="1">
    <location>
        <begin position="132"/>
        <end position="153"/>
    </location>
</feature>
<organism evidence="3 4">
    <name type="scientific">Bifidobacterium platyrrhinorum</name>
    <dbReference type="NCBI Taxonomy" id="2661628"/>
    <lineage>
        <taxon>Bacteria</taxon>
        <taxon>Bacillati</taxon>
        <taxon>Actinomycetota</taxon>
        <taxon>Actinomycetes</taxon>
        <taxon>Bifidobacteriales</taxon>
        <taxon>Bifidobacteriaceae</taxon>
        <taxon>Bifidobacterium</taxon>
    </lineage>
</organism>
<feature type="compositionally biased region" description="Basic and acidic residues" evidence="1">
    <location>
        <begin position="17"/>
        <end position="28"/>
    </location>
</feature>
<keyword evidence="2" id="KW-0812">Transmembrane</keyword>
<evidence type="ECO:0000256" key="1">
    <source>
        <dbReference type="SAM" id="MobiDB-lite"/>
    </source>
</evidence>
<feature type="transmembrane region" description="Helical" evidence="2">
    <location>
        <begin position="62"/>
        <end position="82"/>
    </location>
</feature>
<accession>A0A6L9SPC4</accession>
<dbReference type="AlphaFoldDB" id="A0A6L9SPC4"/>
<dbReference type="Proteomes" id="UP000483293">
    <property type="component" value="Unassembled WGS sequence"/>
</dbReference>
<gene>
    <name evidence="3" type="ORF">GFD21_00985</name>
</gene>
<keyword evidence="4" id="KW-1185">Reference proteome</keyword>
<feature type="region of interest" description="Disordered" evidence="1">
    <location>
        <begin position="117"/>
        <end position="153"/>
    </location>
</feature>
<name>A0A6L9SPC4_9BIFI</name>
<keyword evidence="2" id="KW-0472">Membrane</keyword>
<proteinExistence type="predicted"/>
<evidence type="ECO:0008006" key="5">
    <source>
        <dbReference type="Google" id="ProtNLM"/>
    </source>
</evidence>
<evidence type="ECO:0000313" key="4">
    <source>
        <dbReference type="Proteomes" id="UP000483293"/>
    </source>
</evidence>
<evidence type="ECO:0000256" key="2">
    <source>
        <dbReference type="SAM" id="Phobius"/>
    </source>
</evidence>
<sequence>MASTARTVRSNAAAASRRPEPAARPASRPELRVVNGGRADKDGLAAGFGRVMEWVRTRSAPTVHIVIAVAFLASTLVGALMLRTQMVSNAFEVSSLETSISRLTQDVQDDQAKLDQLQASLPQKASDMGMVPQSSSVSIDLNGYRQTTEGGQQ</sequence>